<dbReference type="Proteomes" id="UP000214588">
    <property type="component" value="Unassembled WGS sequence"/>
</dbReference>
<name>A0A226BVA2_9FIRM</name>
<protein>
    <submittedName>
        <fullName evidence="1">Nuclease</fullName>
    </submittedName>
</protein>
<dbReference type="RefSeq" id="WP_089024386.1">
    <property type="nucleotide sequence ID" value="NZ_NIQC01000034.1"/>
</dbReference>
<dbReference type="CDD" id="cd10441">
    <property type="entry name" value="GIY-YIG_COG1833"/>
    <property type="match status" value="1"/>
</dbReference>
<dbReference type="EMBL" id="NIQC01000034">
    <property type="protein sequence ID" value="OWZ82905.1"/>
    <property type="molecule type" value="Genomic_DNA"/>
</dbReference>
<keyword evidence="2" id="KW-1185">Reference proteome</keyword>
<sequence>MNYKYYMIVLKLDKPQQIKIGELGLFEFKMGYYVYIGRAAKGIRARLSRHISLKKYKRWHIDYLSEKAMPVYTKLLASEYYFSECEIAKNVKKIGGEITDRFWSF</sequence>
<evidence type="ECO:0000313" key="2">
    <source>
        <dbReference type="Proteomes" id="UP000214588"/>
    </source>
</evidence>
<comment type="caution">
    <text evidence="1">The sequence shown here is derived from an EMBL/GenBank/DDBJ whole genome shotgun (WGS) entry which is preliminary data.</text>
</comment>
<dbReference type="OrthoDB" id="9802365at2"/>
<dbReference type="PANTHER" id="PTHR37460">
    <property type="entry name" value="ENDONUCLEASE III"/>
    <property type="match status" value="1"/>
</dbReference>
<dbReference type="InterPro" id="IPR002837">
    <property type="entry name" value="DUF123"/>
</dbReference>
<gene>
    <name evidence="1" type="ORF">CDO51_11525</name>
</gene>
<dbReference type="AlphaFoldDB" id="A0A226BVA2"/>
<accession>A0A226BVA2</accession>
<organism evidence="1 2">
    <name type="scientific">Natranaerobius trueperi</name>
    <dbReference type="NCBI Taxonomy" id="759412"/>
    <lineage>
        <taxon>Bacteria</taxon>
        <taxon>Bacillati</taxon>
        <taxon>Bacillota</taxon>
        <taxon>Clostridia</taxon>
        <taxon>Natranaerobiales</taxon>
        <taxon>Natranaerobiaceae</taxon>
        <taxon>Natranaerobius</taxon>
    </lineage>
</organism>
<dbReference type="PANTHER" id="PTHR37460:SF1">
    <property type="entry name" value="ENDONUCLEASE III"/>
    <property type="match status" value="1"/>
</dbReference>
<reference evidence="1 2" key="1">
    <citation type="submission" date="2017-06" db="EMBL/GenBank/DDBJ databases">
        <title>Draft Genome Sequence of Natranaerobius trueperi halophilic, alkalithermophilic bacteria from soda lakes.</title>
        <authorList>
            <person name="Zhao B."/>
        </authorList>
    </citation>
    <scope>NUCLEOTIDE SEQUENCE [LARGE SCALE GENOMIC DNA]</scope>
    <source>
        <strain evidence="1 2">DSM 18760</strain>
    </source>
</reference>
<evidence type="ECO:0000313" key="1">
    <source>
        <dbReference type="EMBL" id="OWZ82905.1"/>
    </source>
</evidence>
<dbReference type="Pfam" id="PF01986">
    <property type="entry name" value="DUF123"/>
    <property type="match status" value="1"/>
</dbReference>
<proteinExistence type="predicted"/>